<name>A0A699XK20_TANCI</name>
<organism evidence="1">
    <name type="scientific">Tanacetum cinerariifolium</name>
    <name type="common">Dalmatian daisy</name>
    <name type="synonym">Chrysanthemum cinerariifolium</name>
    <dbReference type="NCBI Taxonomy" id="118510"/>
    <lineage>
        <taxon>Eukaryota</taxon>
        <taxon>Viridiplantae</taxon>
        <taxon>Streptophyta</taxon>
        <taxon>Embryophyta</taxon>
        <taxon>Tracheophyta</taxon>
        <taxon>Spermatophyta</taxon>
        <taxon>Magnoliopsida</taxon>
        <taxon>eudicotyledons</taxon>
        <taxon>Gunneridae</taxon>
        <taxon>Pentapetalae</taxon>
        <taxon>asterids</taxon>
        <taxon>campanulids</taxon>
        <taxon>Asterales</taxon>
        <taxon>Asteraceae</taxon>
        <taxon>Asteroideae</taxon>
        <taxon>Anthemideae</taxon>
        <taxon>Anthemidinae</taxon>
        <taxon>Tanacetum</taxon>
    </lineage>
</organism>
<feature type="non-terminal residue" evidence="1">
    <location>
        <position position="1"/>
    </location>
</feature>
<dbReference type="AlphaFoldDB" id="A0A699XK20"/>
<reference evidence="1" key="1">
    <citation type="journal article" date="2019" name="Sci. Rep.">
        <title>Draft genome of Tanacetum cinerariifolium, the natural source of mosquito coil.</title>
        <authorList>
            <person name="Yamashiro T."/>
            <person name="Shiraishi A."/>
            <person name="Satake H."/>
            <person name="Nakayama K."/>
        </authorList>
    </citation>
    <scope>NUCLEOTIDE SEQUENCE</scope>
</reference>
<feature type="non-terminal residue" evidence="1">
    <location>
        <position position="89"/>
    </location>
</feature>
<comment type="caution">
    <text evidence="1">The sequence shown here is derived from an EMBL/GenBank/DDBJ whole genome shotgun (WGS) entry which is preliminary data.</text>
</comment>
<gene>
    <name evidence="1" type="ORF">Tci_928813</name>
</gene>
<dbReference type="EMBL" id="BKCJ011834052">
    <property type="protein sequence ID" value="GFD56844.1"/>
    <property type="molecule type" value="Genomic_DNA"/>
</dbReference>
<proteinExistence type="predicted"/>
<protein>
    <submittedName>
        <fullName evidence="1">Uncharacterized protein</fullName>
    </submittedName>
</protein>
<accession>A0A699XK20</accession>
<sequence length="89" mass="9606">QELVDGWRIGRQADEDVTASDFAVHGLEAELLHVEVSAHFGACIQQTTVEFIGPLVVRAHQLGDFAFFLGAQTRAAVTADVVEGVDRTV</sequence>
<evidence type="ECO:0000313" key="1">
    <source>
        <dbReference type="EMBL" id="GFD56844.1"/>
    </source>
</evidence>